<dbReference type="Proteomes" id="UP000440498">
    <property type="component" value="Unassembled WGS sequence"/>
</dbReference>
<keyword evidence="1" id="KW-1133">Transmembrane helix</keyword>
<protein>
    <submittedName>
        <fullName evidence="3">Acyltransferase family protein</fullName>
    </submittedName>
</protein>
<comment type="caution">
    <text evidence="3">The sequence shown here is derived from an EMBL/GenBank/DDBJ whole genome shotgun (WGS) entry which is preliminary data.</text>
</comment>
<dbReference type="PANTHER" id="PTHR23028:SF131">
    <property type="entry name" value="BLR2367 PROTEIN"/>
    <property type="match status" value="1"/>
</dbReference>
<accession>A0A6A7NCF5</accession>
<gene>
    <name evidence="3" type="ORF">GEV02_30035</name>
</gene>
<feature type="domain" description="Acyltransferase 3" evidence="2">
    <location>
        <begin position="22"/>
        <end position="338"/>
    </location>
</feature>
<evidence type="ECO:0000313" key="4">
    <source>
        <dbReference type="Proteomes" id="UP000440498"/>
    </source>
</evidence>
<dbReference type="GO" id="GO:0000271">
    <property type="term" value="P:polysaccharide biosynthetic process"/>
    <property type="evidence" value="ECO:0007669"/>
    <property type="project" value="TreeGrafter"/>
</dbReference>
<dbReference type="AlphaFoldDB" id="A0A6A7NCF5"/>
<dbReference type="GO" id="GO:0016747">
    <property type="term" value="F:acyltransferase activity, transferring groups other than amino-acyl groups"/>
    <property type="evidence" value="ECO:0007669"/>
    <property type="project" value="InterPro"/>
</dbReference>
<feature type="transmembrane region" description="Helical" evidence="1">
    <location>
        <begin position="21"/>
        <end position="42"/>
    </location>
</feature>
<feature type="transmembrane region" description="Helical" evidence="1">
    <location>
        <begin position="216"/>
        <end position="235"/>
    </location>
</feature>
<feature type="transmembrane region" description="Helical" evidence="1">
    <location>
        <begin position="191"/>
        <end position="210"/>
    </location>
</feature>
<feature type="transmembrane region" description="Helical" evidence="1">
    <location>
        <begin position="159"/>
        <end position="179"/>
    </location>
</feature>
<keyword evidence="3" id="KW-0808">Transferase</keyword>
<sequence length="375" mass="40041">MSGVARGEAGAEDAVQPQFGLINLLKVGAAQLIVLHHLAFYGPMSDHVRPMLPALIDWLGSSARIAVQVFLVIGGFLAAKSLSPSGQPGMDYPLGVIWRRYVKLAPPFIAATLLAAVASSLAAGWMSHGSISAPATLSQLSAHALLLHGVLGYPSLSAGAWYVAIDFQLYALMALALWVGGRVAGGRSRPWLMPCLAALGLTLSLLHFNLDADWDNWAPYFFGSYGLGMMAWWASDRCRKPGAVAVLLAMALLPVSVALFLDFRSRVALALVVACLLFLFGRAETVSTGRAWSAVNGLGKISYSVFLIHFPVCLLVNTAFTRLAPAAPLWQGLGMLLAWSASLVAGAVFFRWVETPLGRVFQFASRRLAPRALPA</sequence>
<dbReference type="Pfam" id="PF01757">
    <property type="entry name" value="Acyl_transf_3"/>
    <property type="match status" value="1"/>
</dbReference>
<feature type="transmembrane region" description="Helical" evidence="1">
    <location>
        <begin position="329"/>
        <end position="353"/>
    </location>
</feature>
<evidence type="ECO:0000256" key="1">
    <source>
        <dbReference type="SAM" id="Phobius"/>
    </source>
</evidence>
<keyword evidence="1" id="KW-0812">Transmembrane</keyword>
<dbReference type="InterPro" id="IPR050879">
    <property type="entry name" value="Acyltransferase_3"/>
</dbReference>
<keyword evidence="3" id="KW-0012">Acyltransferase</keyword>
<organism evidence="3 4">
    <name type="scientific">Rugamonas aquatica</name>
    <dbReference type="NCBI Taxonomy" id="2743357"/>
    <lineage>
        <taxon>Bacteria</taxon>
        <taxon>Pseudomonadati</taxon>
        <taxon>Pseudomonadota</taxon>
        <taxon>Betaproteobacteria</taxon>
        <taxon>Burkholderiales</taxon>
        <taxon>Oxalobacteraceae</taxon>
        <taxon>Telluria group</taxon>
        <taxon>Rugamonas</taxon>
    </lineage>
</organism>
<evidence type="ECO:0000313" key="3">
    <source>
        <dbReference type="EMBL" id="MQA42382.1"/>
    </source>
</evidence>
<name>A0A6A7NCF5_9BURK</name>
<dbReference type="GO" id="GO:0016020">
    <property type="term" value="C:membrane"/>
    <property type="evidence" value="ECO:0007669"/>
    <property type="project" value="TreeGrafter"/>
</dbReference>
<feature type="transmembrane region" description="Helical" evidence="1">
    <location>
        <begin position="62"/>
        <end position="83"/>
    </location>
</feature>
<feature type="transmembrane region" description="Helical" evidence="1">
    <location>
        <begin position="104"/>
        <end position="126"/>
    </location>
</feature>
<reference evidence="3 4" key="1">
    <citation type="submission" date="2019-10" db="EMBL/GenBank/DDBJ databases">
        <title>Two novel species isolated from a subtropical stream in China.</title>
        <authorList>
            <person name="Lu H."/>
        </authorList>
    </citation>
    <scope>NUCLEOTIDE SEQUENCE [LARGE SCALE GENOMIC DNA]</scope>
    <source>
        <strain evidence="3 4">FT29W</strain>
    </source>
</reference>
<proteinExistence type="predicted"/>
<dbReference type="RefSeq" id="WP_152841479.1">
    <property type="nucleotide sequence ID" value="NZ_WHUG01000020.1"/>
</dbReference>
<feature type="transmembrane region" description="Helical" evidence="1">
    <location>
        <begin position="242"/>
        <end position="261"/>
    </location>
</feature>
<keyword evidence="4" id="KW-1185">Reference proteome</keyword>
<keyword evidence="1" id="KW-0472">Membrane</keyword>
<feature type="transmembrane region" description="Helical" evidence="1">
    <location>
        <begin position="303"/>
        <end position="323"/>
    </location>
</feature>
<feature type="transmembrane region" description="Helical" evidence="1">
    <location>
        <begin position="267"/>
        <end position="283"/>
    </location>
</feature>
<dbReference type="EMBL" id="WHUG01000020">
    <property type="protein sequence ID" value="MQA42382.1"/>
    <property type="molecule type" value="Genomic_DNA"/>
</dbReference>
<evidence type="ECO:0000259" key="2">
    <source>
        <dbReference type="Pfam" id="PF01757"/>
    </source>
</evidence>
<dbReference type="PANTHER" id="PTHR23028">
    <property type="entry name" value="ACETYLTRANSFERASE"/>
    <property type="match status" value="1"/>
</dbReference>
<dbReference type="InterPro" id="IPR002656">
    <property type="entry name" value="Acyl_transf_3_dom"/>
</dbReference>